<dbReference type="OrthoDB" id="3439855at2759"/>
<dbReference type="SUPFAM" id="SSF53098">
    <property type="entry name" value="Ribonuclease H-like"/>
    <property type="match status" value="1"/>
</dbReference>
<dbReference type="InterPro" id="IPR012337">
    <property type="entry name" value="RNaseH-like_sf"/>
</dbReference>
<evidence type="ECO:0000259" key="2">
    <source>
        <dbReference type="Pfam" id="PF05699"/>
    </source>
</evidence>
<sequence length="56" mass="6429">QTSYPNFSYIALDILSILAMLVVPEYLFSSTKFLISELQNKLGVDIIKAFECLKLW</sequence>
<name>A0A2J6TCJ9_9HELO</name>
<keyword evidence="4" id="KW-1185">Reference proteome</keyword>
<reference evidence="3 4" key="1">
    <citation type="submission" date="2016-04" db="EMBL/GenBank/DDBJ databases">
        <title>A degradative enzymes factory behind the ericoid mycorrhizal symbiosis.</title>
        <authorList>
            <consortium name="DOE Joint Genome Institute"/>
            <person name="Martino E."/>
            <person name="Morin E."/>
            <person name="Grelet G."/>
            <person name="Kuo A."/>
            <person name="Kohler A."/>
            <person name="Daghino S."/>
            <person name="Barry K."/>
            <person name="Choi C."/>
            <person name="Cichocki N."/>
            <person name="Clum A."/>
            <person name="Copeland A."/>
            <person name="Hainaut M."/>
            <person name="Haridas S."/>
            <person name="Labutti K."/>
            <person name="Lindquist E."/>
            <person name="Lipzen A."/>
            <person name="Khouja H.-R."/>
            <person name="Murat C."/>
            <person name="Ohm R."/>
            <person name="Olson A."/>
            <person name="Spatafora J."/>
            <person name="Veneault-Fourrey C."/>
            <person name="Henrissat B."/>
            <person name="Grigoriev I."/>
            <person name="Martin F."/>
            <person name="Perotto S."/>
        </authorList>
    </citation>
    <scope>NUCLEOTIDE SEQUENCE [LARGE SCALE GENOMIC DNA]</scope>
    <source>
        <strain evidence="3 4">E</strain>
    </source>
</reference>
<proteinExistence type="predicted"/>
<feature type="non-terminal residue" evidence="3">
    <location>
        <position position="56"/>
    </location>
</feature>
<dbReference type="EMBL" id="KZ613788">
    <property type="protein sequence ID" value="PMD60702.1"/>
    <property type="molecule type" value="Genomic_DNA"/>
</dbReference>
<feature type="domain" description="HAT C-terminal dimerisation" evidence="2">
    <location>
        <begin position="2"/>
        <end position="56"/>
    </location>
</feature>
<accession>A0A2J6TCJ9</accession>
<dbReference type="AlphaFoldDB" id="A0A2J6TCJ9"/>
<protein>
    <recommendedName>
        <fullName evidence="2">HAT C-terminal dimerisation domain-containing protein</fullName>
    </recommendedName>
</protein>
<organism evidence="3 4">
    <name type="scientific">Hyaloscypha bicolor E</name>
    <dbReference type="NCBI Taxonomy" id="1095630"/>
    <lineage>
        <taxon>Eukaryota</taxon>
        <taxon>Fungi</taxon>
        <taxon>Dikarya</taxon>
        <taxon>Ascomycota</taxon>
        <taxon>Pezizomycotina</taxon>
        <taxon>Leotiomycetes</taxon>
        <taxon>Helotiales</taxon>
        <taxon>Hyaloscyphaceae</taxon>
        <taxon>Hyaloscypha</taxon>
        <taxon>Hyaloscypha bicolor</taxon>
    </lineage>
</organism>
<evidence type="ECO:0000313" key="4">
    <source>
        <dbReference type="Proteomes" id="UP000235371"/>
    </source>
</evidence>
<evidence type="ECO:0000313" key="3">
    <source>
        <dbReference type="EMBL" id="PMD60702.1"/>
    </source>
</evidence>
<feature type="transmembrane region" description="Helical" evidence="1">
    <location>
        <begin position="6"/>
        <end position="28"/>
    </location>
</feature>
<dbReference type="GO" id="GO:0046983">
    <property type="term" value="F:protein dimerization activity"/>
    <property type="evidence" value="ECO:0007669"/>
    <property type="project" value="InterPro"/>
</dbReference>
<dbReference type="InParanoid" id="A0A2J6TCJ9"/>
<keyword evidence="1" id="KW-0812">Transmembrane</keyword>
<dbReference type="Proteomes" id="UP000235371">
    <property type="component" value="Unassembled WGS sequence"/>
</dbReference>
<dbReference type="InterPro" id="IPR008906">
    <property type="entry name" value="HATC_C_dom"/>
</dbReference>
<dbReference type="RefSeq" id="XP_024737606.1">
    <property type="nucleotide sequence ID" value="XM_024873177.1"/>
</dbReference>
<evidence type="ECO:0000256" key="1">
    <source>
        <dbReference type="SAM" id="Phobius"/>
    </source>
</evidence>
<dbReference type="Pfam" id="PF05699">
    <property type="entry name" value="Dimer_Tnp_hAT"/>
    <property type="match status" value="1"/>
</dbReference>
<gene>
    <name evidence="3" type="ORF">K444DRAFT_489053</name>
</gene>
<feature type="non-terminal residue" evidence="3">
    <location>
        <position position="1"/>
    </location>
</feature>
<keyword evidence="1" id="KW-0472">Membrane</keyword>
<keyword evidence="1" id="KW-1133">Transmembrane helix</keyword>
<dbReference type="GeneID" id="36581257"/>